<dbReference type="eggNOG" id="ENOG5032UQY">
    <property type="taxonomic scope" value="Bacteria"/>
</dbReference>
<dbReference type="Proteomes" id="UP000002207">
    <property type="component" value="Chromosome"/>
</dbReference>
<name>C1F8E8_ACIC5</name>
<sequence>MAPHALRLFVFMLIFMGIAPAVLRAQSASSPQPPVPDAATLLNEVAAHQRQMDAVRENYTYREVVVTHLLDKHGKVIKTTAETSDVFFVNTHEVDRLIAKNGKPLTPGEERKEQNRVNKAVALAEKTPPGQVPDHNTVSISKLLSIMQLTSPRRILMDGRSTLVFQFTGNRHAHTHGLAENASKRLAGTIWIDEPDRDVRRLEAHFDANFRMGWGLASVAKGSTFTFEQRRIRGTLWLPASAQIHLVAHAIGFLTYRADIQIIDSGYKVFHVGTAQAPKASVASPLAPQH</sequence>
<evidence type="ECO:0000313" key="2">
    <source>
        <dbReference type="Proteomes" id="UP000002207"/>
    </source>
</evidence>
<gene>
    <name evidence="1" type="ordered locus">ACP_1959</name>
</gene>
<dbReference type="STRING" id="240015.ACP_1959"/>
<dbReference type="InParanoid" id="C1F8E8"/>
<dbReference type="RefSeq" id="WP_015897070.1">
    <property type="nucleotide sequence ID" value="NC_012483.1"/>
</dbReference>
<dbReference type="EMBL" id="CP001472">
    <property type="protein sequence ID" value="ACO31763.1"/>
    <property type="molecule type" value="Genomic_DNA"/>
</dbReference>
<protein>
    <submittedName>
        <fullName evidence="1">Uncharacterized protein</fullName>
    </submittedName>
</protein>
<proteinExistence type="predicted"/>
<organism evidence="1 2">
    <name type="scientific">Acidobacterium capsulatum (strain ATCC 51196 / DSM 11244 / BCRC 80197 / JCM 7670 / NBRC 15755 / NCIMB 13165 / 161)</name>
    <dbReference type="NCBI Taxonomy" id="240015"/>
    <lineage>
        <taxon>Bacteria</taxon>
        <taxon>Pseudomonadati</taxon>
        <taxon>Acidobacteriota</taxon>
        <taxon>Terriglobia</taxon>
        <taxon>Terriglobales</taxon>
        <taxon>Acidobacteriaceae</taxon>
        <taxon>Acidobacterium</taxon>
    </lineage>
</organism>
<dbReference type="AlphaFoldDB" id="C1F8E8"/>
<accession>C1F8E8</accession>
<reference evidence="1 2" key="1">
    <citation type="journal article" date="2009" name="Appl. Environ. Microbiol.">
        <title>Three genomes from the phylum Acidobacteria provide insight into the lifestyles of these microorganisms in soils.</title>
        <authorList>
            <person name="Ward N.L."/>
            <person name="Challacombe J.F."/>
            <person name="Janssen P.H."/>
            <person name="Henrissat B."/>
            <person name="Coutinho P.M."/>
            <person name="Wu M."/>
            <person name="Xie G."/>
            <person name="Haft D.H."/>
            <person name="Sait M."/>
            <person name="Badger J."/>
            <person name="Barabote R.D."/>
            <person name="Bradley B."/>
            <person name="Brettin T.S."/>
            <person name="Brinkac L.M."/>
            <person name="Bruce D."/>
            <person name="Creasy T."/>
            <person name="Daugherty S.C."/>
            <person name="Davidsen T.M."/>
            <person name="DeBoy R.T."/>
            <person name="Detter J.C."/>
            <person name="Dodson R.J."/>
            <person name="Durkin A.S."/>
            <person name="Ganapathy A."/>
            <person name="Gwinn-Giglio M."/>
            <person name="Han C.S."/>
            <person name="Khouri H."/>
            <person name="Kiss H."/>
            <person name="Kothari S.P."/>
            <person name="Madupu R."/>
            <person name="Nelson K.E."/>
            <person name="Nelson W.C."/>
            <person name="Paulsen I."/>
            <person name="Penn K."/>
            <person name="Ren Q."/>
            <person name="Rosovitz M.J."/>
            <person name="Selengut J.D."/>
            <person name="Shrivastava S."/>
            <person name="Sullivan S.A."/>
            <person name="Tapia R."/>
            <person name="Thompson L.S."/>
            <person name="Watkins K.L."/>
            <person name="Yang Q."/>
            <person name="Yu C."/>
            <person name="Zafar N."/>
            <person name="Zhou L."/>
            <person name="Kuske C.R."/>
        </authorList>
    </citation>
    <scope>NUCLEOTIDE SEQUENCE [LARGE SCALE GENOMIC DNA]</scope>
    <source>
        <strain evidence="2">ATCC 51196 / DSM 11244 / BCRC 80197 / JCM 7670 / NBRC 15755 / NCIMB 13165 / 161</strain>
    </source>
</reference>
<evidence type="ECO:0000313" key="1">
    <source>
        <dbReference type="EMBL" id="ACO31763.1"/>
    </source>
</evidence>
<keyword evidence="2" id="KW-1185">Reference proteome</keyword>
<dbReference type="OrthoDB" id="115424at2"/>
<dbReference type="KEGG" id="aca:ACP_1959"/>
<dbReference type="HOGENOM" id="CLU_076362_0_0_0"/>